<dbReference type="Proteomes" id="UP001591681">
    <property type="component" value="Unassembled WGS sequence"/>
</dbReference>
<evidence type="ECO:0000313" key="3">
    <source>
        <dbReference type="Proteomes" id="UP001591681"/>
    </source>
</evidence>
<feature type="region of interest" description="Disordered" evidence="1">
    <location>
        <begin position="385"/>
        <end position="404"/>
    </location>
</feature>
<reference evidence="2 3" key="1">
    <citation type="submission" date="2024-09" db="EMBL/GenBank/DDBJ databases">
        <title>A chromosome-level genome assembly of Gray's grenadier anchovy, Coilia grayii.</title>
        <authorList>
            <person name="Fu Z."/>
        </authorList>
    </citation>
    <scope>NUCLEOTIDE SEQUENCE [LARGE SCALE GENOMIC DNA]</scope>
    <source>
        <strain evidence="2">G4</strain>
        <tissue evidence="2">Muscle</tissue>
    </source>
</reference>
<evidence type="ECO:0000256" key="1">
    <source>
        <dbReference type="SAM" id="MobiDB-lite"/>
    </source>
</evidence>
<name>A0ABD1JHD1_9TELE</name>
<protein>
    <submittedName>
        <fullName evidence="2">Uncharacterized protein</fullName>
    </submittedName>
</protein>
<accession>A0ABD1JHD1</accession>
<gene>
    <name evidence="2" type="ORF">ACEWY4_019075</name>
</gene>
<dbReference type="EMBL" id="JBHFQA010000016">
    <property type="protein sequence ID" value="KAL2085755.1"/>
    <property type="molecule type" value="Genomic_DNA"/>
</dbReference>
<proteinExistence type="predicted"/>
<sequence length="450" mass="49685">MAFYPRTSNQSGSLIRTEYLPASERILPCVNTWEINNTVPSKQKYQHLRAPRFSASKLYRESRDWYAGAQGEYRVMANLTTSRPHFVGNFNHPQPPSIRSSQVAPTRPAAVAPVRREEILTFVGNFTHPPNITQDQLITLLNSAKTPNSGCVANHGVPSTMKGIPKPSLPGSSSSGMVKHTHPSMTVNMQTPAQVQELQSASAFDEKDTEDLIYMGTTYSSPMSSAEGVESLQQQANNDLIYMGTTYSHPMSTSAESVAPLKNVMNFIPESSNTATLLRDVGPLKFVGNFTLPAVVLPGHQSKTLKPVQMSVSASMAQEGATGQRIIPPQSKTSTTHYTREQFMQMMEYHRYMASCYRGLKLRADHTPKVEGAVCSKELQRKRGVTYGSNSDEPPQKRSCDDGTEDIVLPQDAVEKLSVMRSVWDLSVEMGFLTVSEAADCKSLYCDNKM</sequence>
<feature type="compositionally biased region" description="Low complexity" evidence="1">
    <location>
        <begin position="163"/>
        <end position="176"/>
    </location>
</feature>
<dbReference type="AlphaFoldDB" id="A0ABD1JHD1"/>
<comment type="caution">
    <text evidence="2">The sequence shown here is derived from an EMBL/GenBank/DDBJ whole genome shotgun (WGS) entry which is preliminary data.</text>
</comment>
<keyword evidence="3" id="KW-1185">Reference proteome</keyword>
<organism evidence="2 3">
    <name type="scientific">Coilia grayii</name>
    <name type="common">Gray's grenadier anchovy</name>
    <dbReference type="NCBI Taxonomy" id="363190"/>
    <lineage>
        <taxon>Eukaryota</taxon>
        <taxon>Metazoa</taxon>
        <taxon>Chordata</taxon>
        <taxon>Craniata</taxon>
        <taxon>Vertebrata</taxon>
        <taxon>Euteleostomi</taxon>
        <taxon>Actinopterygii</taxon>
        <taxon>Neopterygii</taxon>
        <taxon>Teleostei</taxon>
        <taxon>Clupei</taxon>
        <taxon>Clupeiformes</taxon>
        <taxon>Clupeoidei</taxon>
        <taxon>Engraulidae</taxon>
        <taxon>Coilinae</taxon>
        <taxon>Coilia</taxon>
    </lineage>
</organism>
<evidence type="ECO:0000313" key="2">
    <source>
        <dbReference type="EMBL" id="KAL2085755.1"/>
    </source>
</evidence>
<feature type="region of interest" description="Disordered" evidence="1">
    <location>
        <begin position="156"/>
        <end position="179"/>
    </location>
</feature>